<dbReference type="Proteomes" id="UP000654075">
    <property type="component" value="Unassembled WGS sequence"/>
</dbReference>
<reference evidence="1" key="1">
    <citation type="submission" date="2021-02" db="EMBL/GenBank/DDBJ databases">
        <authorList>
            <person name="Dougan E. K."/>
            <person name="Rhodes N."/>
            <person name="Thang M."/>
            <person name="Chan C."/>
        </authorList>
    </citation>
    <scope>NUCLEOTIDE SEQUENCE</scope>
</reference>
<comment type="caution">
    <text evidence="1">The sequence shown here is derived from an EMBL/GenBank/DDBJ whole genome shotgun (WGS) entry which is preliminary data.</text>
</comment>
<dbReference type="AlphaFoldDB" id="A0A813GPH7"/>
<organism evidence="1 2">
    <name type="scientific">Polarella glacialis</name>
    <name type="common">Dinoflagellate</name>
    <dbReference type="NCBI Taxonomy" id="89957"/>
    <lineage>
        <taxon>Eukaryota</taxon>
        <taxon>Sar</taxon>
        <taxon>Alveolata</taxon>
        <taxon>Dinophyceae</taxon>
        <taxon>Suessiales</taxon>
        <taxon>Suessiaceae</taxon>
        <taxon>Polarella</taxon>
    </lineage>
</organism>
<evidence type="ECO:0000313" key="2">
    <source>
        <dbReference type="Proteomes" id="UP000654075"/>
    </source>
</evidence>
<proteinExistence type="predicted"/>
<accession>A0A813GPH7</accession>
<sequence length="81" mass="8380">MNGLCDVVPAHLRFSSGAGAGLQTRNLIIRNTSVGPLPLRIEPPGAPICVQLGGDRLGKEITLAVGETTIWHGCANVAPPL</sequence>
<evidence type="ECO:0000313" key="1">
    <source>
        <dbReference type="EMBL" id="CAE8626901.1"/>
    </source>
</evidence>
<keyword evidence="2" id="KW-1185">Reference proteome</keyword>
<dbReference type="EMBL" id="CAJNNV010029070">
    <property type="protein sequence ID" value="CAE8626901.1"/>
    <property type="molecule type" value="Genomic_DNA"/>
</dbReference>
<protein>
    <submittedName>
        <fullName evidence="1">Uncharacterized protein</fullName>
    </submittedName>
</protein>
<name>A0A813GPH7_POLGL</name>
<gene>
    <name evidence="1" type="ORF">PGLA1383_LOCUS43773</name>
</gene>